<dbReference type="InterPro" id="IPR002347">
    <property type="entry name" value="SDR_fam"/>
</dbReference>
<comment type="caution">
    <text evidence="4">The sequence shown here is derived from an EMBL/GenBank/DDBJ whole genome shotgun (WGS) entry which is preliminary data.</text>
</comment>
<evidence type="ECO:0000313" key="5">
    <source>
        <dbReference type="Proteomes" id="UP000176377"/>
    </source>
</evidence>
<dbReference type="Pfam" id="PF00106">
    <property type="entry name" value="adh_short"/>
    <property type="match status" value="1"/>
</dbReference>
<dbReference type="PANTHER" id="PTHR42901:SF1">
    <property type="entry name" value="ALCOHOL DEHYDROGENASE"/>
    <property type="match status" value="1"/>
</dbReference>
<dbReference type="SUPFAM" id="SSF51735">
    <property type="entry name" value="NAD(P)-binding Rossmann-fold domains"/>
    <property type="match status" value="1"/>
</dbReference>
<evidence type="ECO:0000256" key="2">
    <source>
        <dbReference type="ARBA" id="ARBA00023002"/>
    </source>
</evidence>
<reference evidence="4 5" key="1">
    <citation type="journal article" date="2016" name="Nat. Commun.">
        <title>Thousands of microbial genomes shed light on interconnected biogeochemical processes in an aquifer system.</title>
        <authorList>
            <person name="Anantharaman K."/>
            <person name="Brown C.T."/>
            <person name="Hug L.A."/>
            <person name="Sharon I."/>
            <person name="Castelle C.J."/>
            <person name="Probst A.J."/>
            <person name="Thomas B.C."/>
            <person name="Singh A."/>
            <person name="Wilkins M.J."/>
            <person name="Karaoz U."/>
            <person name="Brodie E.L."/>
            <person name="Williams K.H."/>
            <person name="Hubbard S.S."/>
            <person name="Banfield J.F."/>
        </authorList>
    </citation>
    <scope>NUCLEOTIDE SEQUENCE [LARGE SCALE GENOMIC DNA]</scope>
</reference>
<evidence type="ECO:0000313" key="4">
    <source>
        <dbReference type="EMBL" id="OGG58264.1"/>
    </source>
</evidence>
<protein>
    <submittedName>
        <fullName evidence="4">NAD(P)-dependent oxidoreductase</fullName>
    </submittedName>
</protein>
<dbReference type="Gene3D" id="3.40.50.720">
    <property type="entry name" value="NAD(P)-binding Rossmann-like Domain"/>
    <property type="match status" value="1"/>
</dbReference>
<dbReference type="GO" id="GO:0016616">
    <property type="term" value="F:oxidoreductase activity, acting on the CH-OH group of donors, NAD or NADP as acceptor"/>
    <property type="evidence" value="ECO:0007669"/>
    <property type="project" value="UniProtKB-ARBA"/>
</dbReference>
<dbReference type="InterPro" id="IPR020904">
    <property type="entry name" value="Sc_DH/Rdtase_CS"/>
</dbReference>
<dbReference type="PROSITE" id="PS00061">
    <property type="entry name" value="ADH_SHORT"/>
    <property type="match status" value="1"/>
</dbReference>
<sequence length="254" mass="27999">MASIAMITGATSGIGKATARILAAHGYNVIITGRRGDRLKELKQELEVEYSIEVLPLSFDVREREEVTKHVGKLKPEWQSIDVLVNNAGLALGKSPLHEADPKDWDQVIDTNIKGVLSVTHAVIPFMIKRKSGHIVNIGSIAGKEVYKGGAIYNATKFAVDALSKAMRIDFLEYGIRVTQICPGMTQTEFAEVRFKGDTKKAGAVYEGYEPLKAEDIAEAIWFAVSRPAHVNINDLIIMPTAQANTVFLHKRER</sequence>
<dbReference type="InterPro" id="IPR036291">
    <property type="entry name" value="NAD(P)-bd_dom_sf"/>
</dbReference>
<dbReference type="Proteomes" id="UP000176377">
    <property type="component" value="Unassembled WGS sequence"/>
</dbReference>
<proteinExistence type="inferred from homology"/>
<dbReference type="PANTHER" id="PTHR42901">
    <property type="entry name" value="ALCOHOL DEHYDROGENASE"/>
    <property type="match status" value="1"/>
</dbReference>
<keyword evidence="2" id="KW-0560">Oxidoreductase</keyword>
<dbReference type="FunFam" id="3.40.50.720:FF:000047">
    <property type="entry name" value="NADP-dependent L-serine/L-allo-threonine dehydrogenase"/>
    <property type="match status" value="1"/>
</dbReference>
<evidence type="ECO:0000256" key="1">
    <source>
        <dbReference type="ARBA" id="ARBA00006484"/>
    </source>
</evidence>
<evidence type="ECO:0000256" key="3">
    <source>
        <dbReference type="RuleBase" id="RU000363"/>
    </source>
</evidence>
<name>A0A1F6DA01_9BACT</name>
<organism evidence="4 5">
    <name type="scientific">Candidatus Kaiserbacteria bacterium RIFCSPHIGHO2_01_FULL_56_24</name>
    <dbReference type="NCBI Taxonomy" id="1798487"/>
    <lineage>
        <taxon>Bacteria</taxon>
        <taxon>Candidatus Kaiseribacteriota</taxon>
    </lineage>
</organism>
<dbReference type="EMBL" id="MFLA01000035">
    <property type="protein sequence ID" value="OGG58264.1"/>
    <property type="molecule type" value="Genomic_DNA"/>
</dbReference>
<dbReference type="PRINTS" id="PR00081">
    <property type="entry name" value="GDHRDH"/>
</dbReference>
<accession>A0A1F6DA01</accession>
<dbReference type="AlphaFoldDB" id="A0A1F6DA01"/>
<gene>
    <name evidence="4" type="ORF">A2765_05405</name>
</gene>
<comment type="similarity">
    <text evidence="1 3">Belongs to the short-chain dehydrogenases/reductases (SDR) family.</text>
</comment>
<dbReference type="PRINTS" id="PR00080">
    <property type="entry name" value="SDRFAMILY"/>
</dbReference>